<dbReference type="GO" id="GO:0000329">
    <property type="term" value="C:fungal-type vacuole membrane"/>
    <property type="evidence" value="ECO:0007669"/>
    <property type="project" value="TreeGrafter"/>
</dbReference>
<keyword evidence="4" id="KW-1185">Reference proteome</keyword>
<dbReference type="PANTHER" id="PTHR10900:SF77">
    <property type="entry name" value="FI19380P1"/>
    <property type="match status" value="1"/>
</dbReference>
<gene>
    <name evidence="3" type="ORF">N0V93_009179</name>
</gene>
<proteinExistence type="predicted"/>
<protein>
    <recommendedName>
        <fullName evidence="2">FAS1 domain-containing protein</fullName>
    </recommendedName>
</protein>
<dbReference type="SUPFAM" id="SSF82153">
    <property type="entry name" value="FAS1 domain"/>
    <property type="match status" value="2"/>
</dbReference>
<dbReference type="Pfam" id="PF02469">
    <property type="entry name" value="Fasciclin"/>
    <property type="match status" value="2"/>
</dbReference>
<dbReference type="AlphaFoldDB" id="A0A9W8YK06"/>
<dbReference type="GO" id="GO:0016236">
    <property type="term" value="P:macroautophagy"/>
    <property type="evidence" value="ECO:0007669"/>
    <property type="project" value="TreeGrafter"/>
</dbReference>
<reference evidence="3" key="1">
    <citation type="submission" date="2022-10" db="EMBL/GenBank/DDBJ databases">
        <title>Tapping the CABI collections for fungal endophytes: first genome assemblies for Collariella, Neodidymelliopsis, Ascochyta clinopodiicola, Didymella pomorum, Didymosphaeria variabile, Neocosmospora piperis and Neocucurbitaria cava.</title>
        <authorList>
            <person name="Hill R."/>
        </authorList>
    </citation>
    <scope>NUCLEOTIDE SEQUENCE</scope>
    <source>
        <strain evidence="3">IMI 355082</strain>
    </source>
</reference>
<organism evidence="3 4">
    <name type="scientific">Gnomoniopsis smithogilvyi</name>
    <dbReference type="NCBI Taxonomy" id="1191159"/>
    <lineage>
        <taxon>Eukaryota</taxon>
        <taxon>Fungi</taxon>
        <taxon>Dikarya</taxon>
        <taxon>Ascomycota</taxon>
        <taxon>Pezizomycotina</taxon>
        <taxon>Sordariomycetes</taxon>
        <taxon>Sordariomycetidae</taxon>
        <taxon>Diaporthales</taxon>
        <taxon>Gnomoniaceae</taxon>
        <taxon>Gnomoniopsis</taxon>
    </lineage>
</organism>
<evidence type="ECO:0000259" key="2">
    <source>
        <dbReference type="PROSITE" id="PS50213"/>
    </source>
</evidence>
<dbReference type="InterPro" id="IPR036378">
    <property type="entry name" value="FAS1_dom_sf"/>
</dbReference>
<feature type="domain" description="FAS1" evidence="2">
    <location>
        <begin position="179"/>
        <end position="307"/>
    </location>
</feature>
<feature type="signal peptide" evidence="1">
    <location>
        <begin position="1"/>
        <end position="20"/>
    </location>
</feature>
<comment type="caution">
    <text evidence="3">The sequence shown here is derived from an EMBL/GenBank/DDBJ whole genome shotgun (WGS) entry which is preliminary data.</text>
</comment>
<dbReference type="PROSITE" id="PS50213">
    <property type="entry name" value="FAS1"/>
    <property type="match status" value="2"/>
</dbReference>
<dbReference type="InterPro" id="IPR000782">
    <property type="entry name" value="FAS1_domain"/>
</dbReference>
<dbReference type="Gene3D" id="2.30.180.10">
    <property type="entry name" value="FAS1 domain"/>
    <property type="match status" value="2"/>
</dbReference>
<keyword evidence="1" id="KW-0732">Signal</keyword>
<evidence type="ECO:0000256" key="1">
    <source>
        <dbReference type="SAM" id="SignalP"/>
    </source>
</evidence>
<dbReference type="PANTHER" id="PTHR10900">
    <property type="entry name" value="PERIOSTIN-RELATED"/>
    <property type="match status" value="1"/>
</dbReference>
<evidence type="ECO:0000313" key="4">
    <source>
        <dbReference type="Proteomes" id="UP001140453"/>
    </source>
</evidence>
<evidence type="ECO:0000313" key="3">
    <source>
        <dbReference type="EMBL" id="KAJ4386286.1"/>
    </source>
</evidence>
<accession>A0A9W8YK06</accession>
<name>A0A9W8YK06_9PEZI</name>
<feature type="chain" id="PRO_5040828523" description="FAS1 domain-containing protein" evidence="1">
    <location>
        <begin position="21"/>
        <end position="332"/>
    </location>
</feature>
<dbReference type="Proteomes" id="UP001140453">
    <property type="component" value="Unassembled WGS sequence"/>
</dbReference>
<dbReference type="InterPro" id="IPR050904">
    <property type="entry name" value="Adhesion/Biosynth-related"/>
</dbReference>
<dbReference type="EMBL" id="JAPEVB010000006">
    <property type="protein sequence ID" value="KAJ4386286.1"/>
    <property type="molecule type" value="Genomic_DNA"/>
</dbReference>
<dbReference type="SMART" id="SM00554">
    <property type="entry name" value="FAS1"/>
    <property type="match status" value="2"/>
</dbReference>
<dbReference type="OrthoDB" id="286301at2759"/>
<sequence length="332" mass="33706">MKMRLLCALNALAAVAGVIAQDLVTVLQSDPDLSTLLGAIQAVPGLADTLNAAVNITVFAPTNSAFGSVSADSLEGQAIANSDIGGIASILSYHVVPASIPASAITANPQFVQTLLTSDNVFSGASATLVTGGQYVGAQLVNGTSVTLSSGLLATSTVTQADIAAGGAIVHKIDSVLTVPRNASTTAQAAGFTDLVDALVSACLADTVDNLADVTVFIPTNAAFEAIESTTATLTQEQLQQVLTLHVLNDAVVYSPSIPSGTTQLPTVNGENVTVVNNGTITVNQATVIAPNVVLRNGVAHVIDSVLIPASLGSEACPSTRHHRKRPHKESN</sequence>
<feature type="domain" description="FAS1" evidence="2">
    <location>
        <begin position="20"/>
        <end position="177"/>
    </location>
</feature>